<evidence type="ECO:0000256" key="1">
    <source>
        <dbReference type="PROSITE-ProRule" id="PRU00047"/>
    </source>
</evidence>
<dbReference type="Gene3D" id="4.10.60.10">
    <property type="entry name" value="Zinc finger, CCHC-type"/>
    <property type="match status" value="1"/>
</dbReference>
<organism evidence="3 4">
    <name type="scientific">Nematostella vectensis</name>
    <name type="common">Starlet sea anemone</name>
    <dbReference type="NCBI Taxonomy" id="45351"/>
    <lineage>
        <taxon>Eukaryota</taxon>
        <taxon>Metazoa</taxon>
        <taxon>Cnidaria</taxon>
        <taxon>Anthozoa</taxon>
        <taxon>Hexacorallia</taxon>
        <taxon>Actiniaria</taxon>
        <taxon>Edwardsiidae</taxon>
        <taxon>Nematostella</taxon>
    </lineage>
</organism>
<dbReference type="GO" id="GO:2000767">
    <property type="term" value="P:positive regulation of cytoplasmic translation"/>
    <property type="evidence" value="ECO:0000318"/>
    <property type="project" value="GO_Central"/>
</dbReference>
<dbReference type="InParanoid" id="A7S9R4"/>
<dbReference type="PROSITE" id="PS50158">
    <property type="entry name" value="ZF_CCHC"/>
    <property type="match status" value="1"/>
</dbReference>
<reference evidence="3 4" key="1">
    <citation type="journal article" date="2007" name="Science">
        <title>Sea anemone genome reveals ancestral eumetazoan gene repertoire and genomic organization.</title>
        <authorList>
            <person name="Putnam N.H."/>
            <person name="Srivastava M."/>
            <person name="Hellsten U."/>
            <person name="Dirks B."/>
            <person name="Chapman J."/>
            <person name="Salamov A."/>
            <person name="Terry A."/>
            <person name="Shapiro H."/>
            <person name="Lindquist E."/>
            <person name="Kapitonov V.V."/>
            <person name="Jurka J."/>
            <person name="Genikhovich G."/>
            <person name="Grigoriev I.V."/>
            <person name="Lucas S.M."/>
            <person name="Steele R.E."/>
            <person name="Finnerty J.R."/>
            <person name="Technau U."/>
            <person name="Martindale M.Q."/>
            <person name="Rokhsar D.S."/>
        </authorList>
    </citation>
    <scope>NUCLEOTIDE SEQUENCE [LARGE SCALE GENOMIC DNA]</scope>
    <source>
        <strain evidence="4">CH2 X CH6</strain>
    </source>
</reference>
<feature type="domain" description="CCHC-type" evidence="2">
    <location>
        <begin position="159"/>
        <end position="171"/>
    </location>
</feature>
<dbReference type="Proteomes" id="UP000001593">
    <property type="component" value="Unassembled WGS sequence"/>
</dbReference>
<protein>
    <recommendedName>
        <fullName evidence="2">CCHC-type domain-containing protein</fullName>
    </recommendedName>
</protein>
<keyword evidence="1" id="KW-0479">Metal-binding</keyword>
<sequence>MAQKMVQSILVPTYTGVGDLQGYIECVEFYFELMKTRTESIACLLLTVGQYQTLRDLVALEVQKGVAYDTLKGRLIEHYGSVRNTRLERAKFRALRRDKKESFADFEVLLRNEESSLKLSEAVQEASTFLLLDAKSGSEGQSDTTVSVLAISKGNAVVCFRCGKRGHVASDKSFKAIGKKYNSCGAVGHFTKSKFCRGVKSVTPVYRRKLSQCLLSVSKGTKVKLHVYPDREPVAQPVRRLPFGFRDKVATLLEKLEAKDIIGSVEGVGSRWIWLSKILKFIDDNDEGKDVVLFLDGDYELICKLVGISGAQKRALRNYFNGPTDQVCHG</sequence>
<dbReference type="HOGENOM" id="CLU_842805_0_0_1"/>
<dbReference type="GO" id="GO:0005737">
    <property type="term" value="C:cytoplasm"/>
    <property type="evidence" value="ECO:0000318"/>
    <property type="project" value="GO_Central"/>
</dbReference>
<dbReference type="AlphaFoldDB" id="A7S9R4"/>
<dbReference type="InterPro" id="IPR036875">
    <property type="entry name" value="Znf_CCHC_sf"/>
</dbReference>
<evidence type="ECO:0000313" key="3">
    <source>
        <dbReference type="EMBL" id="EDO39555.1"/>
    </source>
</evidence>
<dbReference type="GO" id="GO:0045182">
    <property type="term" value="F:translation regulator activity"/>
    <property type="evidence" value="ECO:0000318"/>
    <property type="project" value="GO_Central"/>
</dbReference>
<dbReference type="eggNOG" id="ENOG502SKKX">
    <property type="taxonomic scope" value="Eukaryota"/>
</dbReference>
<dbReference type="GO" id="GO:0008270">
    <property type="term" value="F:zinc ion binding"/>
    <property type="evidence" value="ECO:0007669"/>
    <property type="project" value="UniProtKB-KW"/>
</dbReference>
<keyword evidence="4" id="KW-1185">Reference proteome</keyword>
<dbReference type="GO" id="GO:0003729">
    <property type="term" value="F:mRNA binding"/>
    <property type="evidence" value="ECO:0000318"/>
    <property type="project" value="GO_Central"/>
</dbReference>
<accession>A7S9R4</accession>
<dbReference type="EMBL" id="DS469605">
    <property type="protein sequence ID" value="EDO39555.1"/>
    <property type="molecule type" value="Genomic_DNA"/>
</dbReference>
<keyword evidence="1" id="KW-0863">Zinc-finger</keyword>
<dbReference type="Pfam" id="PF00098">
    <property type="entry name" value="zf-CCHC"/>
    <property type="match status" value="1"/>
</dbReference>
<dbReference type="GO" id="GO:0003727">
    <property type="term" value="F:single-stranded RNA binding"/>
    <property type="evidence" value="ECO:0000318"/>
    <property type="project" value="GO_Central"/>
</dbReference>
<proteinExistence type="predicted"/>
<evidence type="ECO:0000259" key="2">
    <source>
        <dbReference type="PROSITE" id="PS50158"/>
    </source>
</evidence>
<gene>
    <name evidence="3" type="ORF">NEMVEDRAFT_v1g208951</name>
</gene>
<keyword evidence="1" id="KW-0862">Zinc</keyword>
<name>A7S9R4_NEMVE</name>
<evidence type="ECO:0000313" key="4">
    <source>
        <dbReference type="Proteomes" id="UP000001593"/>
    </source>
</evidence>
<dbReference type="InterPro" id="IPR001878">
    <property type="entry name" value="Znf_CCHC"/>
</dbReference>
<dbReference type="SUPFAM" id="SSF57756">
    <property type="entry name" value="Retrovirus zinc finger-like domains"/>
    <property type="match status" value="1"/>
</dbReference>